<organism evidence="1 2">
    <name type="scientific">Fundulus heteroclitus</name>
    <name type="common">Killifish</name>
    <name type="synonym">Mummichog</name>
    <dbReference type="NCBI Taxonomy" id="8078"/>
    <lineage>
        <taxon>Eukaryota</taxon>
        <taxon>Metazoa</taxon>
        <taxon>Chordata</taxon>
        <taxon>Craniata</taxon>
        <taxon>Vertebrata</taxon>
        <taxon>Euteleostomi</taxon>
        <taxon>Actinopterygii</taxon>
        <taxon>Neopterygii</taxon>
        <taxon>Teleostei</taxon>
        <taxon>Neoteleostei</taxon>
        <taxon>Acanthomorphata</taxon>
        <taxon>Ovalentaria</taxon>
        <taxon>Atherinomorphae</taxon>
        <taxon>Cyprinodontiformes</taxon>
        <taxon>Fundulidae</taxon>
        <taxon>Fundulus</taxon>
    </lineage>
</organism>
<dbReference type="Ensembl" id="ENSFHET00000004596.1">
    <property type="protein sequence ID" value="ENSFHEP00000025685.1"/>
    <property type="gene ID" value="ENSFHEG00000008055.1"/>
</dbReference>
<accession>A0A3Q2U715</accession>
<dbReference type="GeneTree" id="ENSGT01010000222540"/>
<protein>
    <submittedName>
        <fullName evidence="1">Uncharacterized protein</fullName>
    </submittedName>
</protein>
<name>A0A3Q2U715_FUNHE</name>
<dbReference type="STRING" id="8078.ENSFHEP00000025685"/>
<proteinExistence type="predicted"/>
<dbReference type="AlphaFoldDB" id="A0A3Q2U715"/>
<dbReference type="Proteomes" id="UP000265000">
    <property type="component" value="Unplaced"/>
</dbReference>
<evidence type="ECO:0000313" key="1">
    <source>
        <dbReference type="Ensembl" id="ENSFHEP00000025685.1"/>
    </source>
</evidence>
<reference evidence="1" key="1">
    <citation type="submission" date="2025-08" db="UniProtKB">
        <authorList>
            <consortium name="Ensembl"/>
        </authorList>
    </citation>
    <scope>IDENTIFICATION</scope>
</reference>
<evidence type="ECO:0000313" key="2">
    <source>
        <dbReference type="Proteomes" id="UP000265000"/>
    </source>
</evidence>
<sequence>MDKSELVSELKHWCRGEGLDKTHWLTTIVPEDVEIGEVEETLGTIKSLGRVLTSDILCSNVKTVALTSPSREQTFLLLRKVWAYSVTETTI</sequence>
<keyword evidence="2" id="KW-1185">Reference proteome</keyword>
<reference evidence="1" key="2">
    <citation type="submission" date="2025-09" db="UniProtKB">
        <authorList>
            <consortium name="Ensembl"/>
        </authorList>
    </citation>
    <scope>IDENTIFICATION</scope>
</reference>